<dbReference type="FunFam" id="3.40.250.10:FF:000069">
    <property type="entry name" value="Sulfurtransferase"/>
    <property type="match status" value="1"/>
</dbReference>
<evidence type="ECO:0000256" key="1">
    <source>
        <dbReference type="ARBA" id="ARBA00022679"/>
    </source>
</evidence>
<evidence type="ECO:0000256" key="3">
    <source>
        <dbReference type="RuleBase" id="RU000507"/>
    </source>
</evidence>
<dbReference type="Proteomes" id="UP000190274">
    <property type="component" value="Chromosome C"/>
</dbReference>
<dbReference type="InterPro" id="IPR001307">
    <property type="entry name" value="Thiosulphate_STrfase_CS"/>
</dbReference>
<dbReference type="EMBL" id="LT598459">
    <property type="protein sequence ID" value="SCU82585.1"/>
    <property type="molecule type" value="Genomic_DNA"/>
</dbReference>
<dbReference type="SMART" id="SM00450">
    <property type="entry name" value="RHOD"/>
    <property type="match status" value="2"/>
</dbReference>
<dbReference type="Pfam" id="PF00581">
    <property type="entry name" value="Rhodanese"/>
    <property type="match status" value="1"/>
</dbReference>
<dbReference type="InterPro" id="IPR045078">
    <property type="entry name" value="TST/MPST-like"/>
</dbReference>
<dbReference type="AlphaFoldDB" id="A0A1G4IZV2"/>
<keyword evidence="1 3" id="KW-0808">Transferase</keyword>
<accession>A0A1G4IZV2</accession>
<dbReference type="STRING" id="1266660.A0A1G4IZV2"/>
<evidence type="ECO:0000259" key="4">
    <source>
        <dbReference type="PROSITE" id="PS50206"/>
    </source>
</evidence>
<dbReference type="FunFam" id="3.40.250.10:FF:000070">
    <property type="entry name" value="Sulfurtransferase"/>
    <property type="match status" value="1"/>
</dbReference>
<protein>
    <recommendedName>
        <fullName evidence="3">Sulfurtransferase</fullName>
    </recommendedName>
</protein>
<dbReference type="SUPFAM" id="SSF52821">
    <property type="entry name" value="Rhodanese/Cell cycle control phosphatase"/>
    <property type="match status" value="2"/>
</dbReference>
<dbReference type="CDD" id="cd01449">
    <property type="entry name" value="TST_Repeat_2"/>
    <property type="match status" value="1"/>
</dbReference>
<organism evidence="5 6">
    <name type="scientific">Lachancea dasiensis</name>
    <dbReference type="NCBI Taxonomy" id="1072105"/>
    <lineage>
        <taxon>Eukaryota</taxon>
        <taxon>Fungi</taxon>
        <taxon>Dikarya</taxon>
        <taxon>Ascomycota</taxon>
        <taxon>Saccharomycotina</taxon>
        <taxon>Saccharomycetes</taxon>
        <taxon>Saccharomycetales</taxon>
        <taxon>Saccharomycetaceae</taxon>
        <taxon>Lachancea</taxon>
    </lineage>
</organism>
<gene>
    <name evidence="5" type="ORF">LADA_0C06502G</name>
</gene>
<evidence type="ECO:0000313" key="5">
    <source>
        <dbReference type="EMBL" id="SCU82585.1"/>
    </source>
</evidence>
<dbReference type="PROSITE" id="PS00683">
    <property type="entry name" value="RHODANESE_2"/>
    <property type="match status" value="1"/>
</dbReference>
<dbReference type="InterPro" id="IPR001763">
    <property type="entry name" value="Rhodanese-like_dom"/>
</dbReference>
<dbReference type="PANTHER" id="PTHR11364">
    <property type="entry name" value="THIOSULFATE SULFERTANSFERASE"/>
    <property type="match status" value="1"/>
</dbReference>
<proteinExistence type="predicted"/>
<dbReference type="InterPro" id="IPR036873">
    <property type="entry name" value="Rhodanese-like_dom_sf"/>
</dbReference>
<feature type="domain" description="Rhodanese" evidence="4">
    <location>
        <begin position="46"/>
        <end position="137"/>
    </location>
</feature>
<keyword evidence="6" id="KW-1185">Reference proteome</keyword>
<dbReference type="PANTHER" id="PTHR11364:SF27">
    <property type="entry name" value="SULFURTRANSFERASE"/>
    <property type="match status" value="1"/>
</dbReference>
<reference evidence="6" key="1">
    <citation type="submission" date="2016-03" db="EMBL/GenBank/DDBJ databases">
        <authorList>
            <person name="Devillers H."/>
        </authorList>
    </citation>
    <scope>NUCLEOTIDE SEQUENCE [LARGE SCALE GENOMIC DNA]</scope>
</reference>
<name>A0A1G4IZV2_9SACH</name>
<dbReference type="CDD" id="cd01448">
    <property type="entry name" value="TST_Repeat_1"/>
    <property type="match status" value="1"/>
</dbReference>
<sequence>MSLYKLISPKAFVELAKKETARRVIPIDSTWYMPNTGKNGKKEFMDIERIANAVYFDIDDIKDHNSQFPHMLPNLNTFNVKMSELGFLPSDILIVYDRIGNFSAPRCAWTLAVFGHQSVYLLNNFPAYKRQGFPLETSPRTTLSTLTPSHYESFQDLTSKDVVTYEELFKLVEAGDLQRKFNVFDARALPRFTGDAPEPRPGLASGHIPGSQPLPFTAVLNDGLFEDDPERALQKLQNYFSEAKCTFDNSKPTIAMCGTGVTGVIIKTALERAGIHNVRLYDGSWTEWALRADSKYVAKGRERQI</sequence>
<dbReference type="OrthoDB" id="270167at2759"/>
<dbReference type="GO" id="GO:0004792">
    <property type="term" value="F:thiosulfate-cyanide sulfurtransferase activity"/>
    <property type="evidence" value="ECO:0007669"/>
    <property type="project" value="EnsemblFungi"/>
</dbReference>
<dbReference type="GO" id="GO:0002143">
    <property type="term" value="P:tRNA wobble position uridine thiolation"/>
    <property type="evidence" value="ECO:0007669"/>
    <property type="project" value="EnsemblFungi"/>
</dbReference>
<dbReference type="Gene3D" id="3.40.250.10">
    <property type="entry name" value="Rhodanese-like domain"/>
    <property type="match status" value="2"/>
</dbReference>
<feature type="domain" description="Rhodanese" evidence="4">
    <location>
        <begin position="177"/>
        <end position="297"/>
    </location>
</feature>
<dbReference type="PROSITE" id="PS50206">
    <property type="entry name" value="RHODANESE_3"/>
    <property type="match status" value="2"/>
</dbReference>
<evidence type="ECO:0000313" key="6">
    <source>
        <dbReference type="Proteomes" id="UP000190274"/>
    </source>
</evidence>
<keyword evidence="2" id="KW-0677">Repeat</keyword>
<evidence type="ECO:0000256" key="2">
    <source>
        <dbReference type="ARBA" id="ARBA00022737"/>
    </source>
</evidence>
<dbReference type="GO" id="GO:0005739">
    <property type="term" value="C:mitochondrion"/>
    <property type="evidence" value="ECO:0007669"/>
    <property type="project" value="TreeGrafter"/>
</dbReference>